<evidence type="ECO:0000313" key="4">
    <source>
        <dbReference type="Proteomes" id="UP000676169"/>
    </source>
</evidence>
<evidence type="ECO:0000313" key="3">
    <source>
        <dbReference type="EMBL" id="QUE50484.1"/>
    </source>
</evidence>
<feature type="chain" id="PRO_5037225481" evidence="2">
    <location>
        <begin position="31"/>
        <end position="1153"/>
    </location>
</feature>
<evidence type="ECO:0000256" key="2">
    <source>
        <dbReference type="SAM" id="SignalP"/>
    </source>
</evidence>
<dbReference type="InterPro" id="IPR013425">
    <property type="entry name" value="Autotrns_rpt"/>
</dbReference>
<organism evidence="3 4">
    <name type="scientific">Luteolibacter ambystomatis</name>
    <dbReference type="NCBI Taxonomy" id="2824561"/>
    <lineage>
        <taxon>Bacteria</taxon>
        <taxon>Pseudomonadati</taxon>
        <taxon>Verrucomicrobiota</taxon>
        <taxon>Verrucomicrobiia</taxon>
        <taxon>Verrucomicrobiales</taxon>
        <taxon>Verrucomicrobiaceae</taxon>
        <taxon>Luteolibacter</taxon>
    </lineage>
</organism>
<dbReference type="Proteomes" id="UP000676169">
    <property type="component" value="Chromosome"/>
</dbReference>
<keyword evidence="4" id="KW-1185">Reference proteome</keyword>
<reference evidence="3" key="1">
    <citation type="submission" date="2021-04" db="EMBL/GenBank/DDBJ databases">
        <title>Luteolibacter sp. 32A isolated from the skin of an Anderson's salamander (Ambystoma andersonii).</title>
        <authorList>
            <person name="Spergser J."/>
            <person name="Busse H.-J."/>
        </authorList>
    </citation>
    <scope>NUCLEOTIDE SEQUENCE</scope>
    <source>
        <strain evidence="3">32A</strain>
    </source>
</reference>
<protein>
    <submittedName>
        <fullName evidence="3">Autotransporter-associated beta strand repeat-containing protein</fullName>
    </submittedName>
</protein>
<dbReference type="Pfam" id="PF12951">
    <property type="entry name" value="PATR"/>
    <property type="match status" value="4"/>
</dbReference>
<proteinExistence type="predicted"/>
<dbReference type="KEGG" id="lamb:KBB96_16670"/>
<name>A0A975G7G2_9BACT</name>
<accession>A0A975G7G2</accession>
<dbReference type="AlphaFoldDB" id="A0A975G7G2"/>
<dbReference type="EMBL" id="CP073100">
    <property type="protein sequence ID" value="QUE50484.1"/>
    <property type="molecule type" value="Genomic_DNA"/>
</dbReference>
<feature type="signal peptide" evidence="2">
    <location>
        <begin position="1"/>
        <end position="30"/>
    </location>
</feature>
<dbReference type="NCBIfam" id="TIGR02601">
    <property type="entry name" value="autotrns_rpt"/>
    <property type="match status" value="2"/>
</dbReference>
<sequence length="1153" mass="113339">MKPRFLVLPVAARAALPLVLCLAASSFAVAVTGSWNTDAAGTWSTASSWTGGVPNGIGDGANFTNNITAARTISLAGNRTVGALNIGDSGTSYFGFTINAGTPGTSQLVFDQTGTANATITVPNTGGVATNTITPFSVLLKDNLVVTTAFPNSGTTQLSINGIITDGSGSCSLTKEGPGIVVLQAPNNYKGGTLINAGRLNAQSSVTAFGAGPVTVASGGQAYLNTSGTYNNFTIAGTGYANSADTAAQAGAIRLENNRGVMGNVTITAAGARLGVNTSAAGFIGGNLLGTGNLEIHSPVTTTGTVSLLGSASGYSGTLSMARGNFNFAGAFGGSMSVVTATGATTTLGGGTSVAGGLTLDSTNAVITYRNNHGTLAIGGALNLGGSTTVSPSSFPAPGTGTLTLMTYASKTGAGTLAFNATGYRGTPAISVGATSAAITGLDGQTRTWVNALANGMWDLNASANWDGGDNKFCHADAVVFSDVAAGTVTLTGTVVPHSITFTNTTGNDYVLTGGVIDGAGGGITKSGAGIVTLGGTNTFVGPVAVNAGRLSLGTAQALGFTTGVTVASGASLDLNGKGMTAVSRMVDITISGSGDGNLPALANNGANIAFTGSAAAGIRNVTLAADATIGGTGNFDIGSSGILDGGGFTLTKTGTSQVYLTGLSRNLNTVVEGGTLSGYGPDPFGTTLRIKAGGIAQAANPGTYTSQVTIESGGVLQHAIGTESLWTGAFTVPGDAELSCNNTTGTSLTVVQGFSVPGNLTKSGGGTVTLYSDVPVSGGVSVTGGILLLGTGGGTGSFGSAPVTLSAGATLNLFRSGTVAFGSAINGAGNFQVTGPAAVSLPATSTYAGSTTVSAGSLQLLNPAHSGGTLTTSAGTWFGAAGTFGNTGVSGILSPGTLSAPIATLNVVGTGAATVMNLNLGATATYEAQINTDNGTADKIAVSGTGTAAGNVAIGAGTTLSLANLGTTIAAPGTKFTLMTYTGTITGSFAGLPEGGVVGIGGTNYVIRYADGGKNLTLTVATAYDNWILGYYAGSSGGVVLGATADPDKDGVANLMEYVLGSNPSSSLATHMPVGVRSGSDFLFSFDFRKEAEEAGYMPAVEYSSTMAPGEWFVAGPETYSSVDHGSYRTFTITPPYGSLEKLFGRLRVTAP</sequence>
<dbReference type="RefSeq" id="WP_211630624.1">
    <property type="nucleotide sequence ID" value="NZ_CP073100.1"/>
</dbReference>
<evidence type="ECO:0000256" key="1">
    <source>
        <dbReference type="ARBA" id="ARBA00022729"/>
    </source>
</evidence>
<gene>
    <name evidence="3" type="ORF">KBB96_16670</name>
</gene>
<keyword evidence="1 2" id="KW-0732">Signal</keyword>